<feature type="transmembrane region" description="Helical" evidence="1">
    <location>
        <begin position="451"/>
        <end position="469"/>
    </location>
</feature>
<dbReference type="CDD" id="cd01879">
    <property type="entry name" value="FeoB"/>
    <property type="match status" value="1"/>
</dbReference>
<keyword evidence="1" id="KW-0472">Membrane</keyword>
<evidence type="ECO:0000259" key="2">
    <source>
        <dbReference type="PROSITE" id="PS51711"/>
    </source>
</evidence>
<dbReference type="InterPro" id="IPR006073">
    <property type="entry name" value="GTP-bd"/>
</dbReference>
<feature type="transmembrane region" description="Helical" evidence="1">
    <location>
        <begin position="331"/>
        <end position="353"/>
    </location>
</feature>
<dbReference type="InterPro" id="IPR027417">
    <property type="entry name" value="P-loop_NTPase"/>
</dbReference>
<keyword evidence="4" id="KW-1185">Reference proteome</keyword>
<proteinExistence type="predicted"/>
<feature type="domain" description="FeoB-type G" evidence="2">
    <location>
        <begin position="1"/>
        <end position="167"/>
    </location>
</feature>
<sequence length="575" mass="63587">MKKIILIGNPNVGKSVIFARLTGVRVITSNYPGTTVEYRKGIMSVGEETYEVIDMPGTYSLEPTSKAEEVTCTFLDDVCCREKDCFILNIVDATNLERNLHLTLDLIDKGYPVVVVLNMCDDIKHRGIDIDAAKLEELLGVPVISTCAVTGVGIKVLRERLFQGVPRPPRQRTHEEIWRAVGVIVSQAQRLTHRHHTLREMMEDLSIRPFTGLLIGIGVIYAVFKSVRFIGEGLIQYVFDPLFNDVYAPLLMKLSAFLQPGTFGHHILIGELIDGKIDFKNSIGLLTTAPYVEFDMVLPYIISFYLILGIIEDIGYLPRFALLLDALMHRVGLHGFAIIPVLLGFGCNVPGIMATRVLESKRERFIASTLISIAVPCAALQAMMIKLLGPWGMGGLAIVFGTLLVAWLVIGLVLNKVLKGYSPELVLEIPHYRFPPMNIIFSKLWLRVREFIIDAFPFVIAGVLVVNLLQYFRVLEAASSIFAPVTRTILGLPGEAAFPLLIGFLRKDIAAGLLLPLQMGFKQTVIACVVLSMSFPCIATFIIFLKELGWKYLLAATGIMVLATLAAGGFLNLVL</sequence>
<dbReference type="SUPFAM" id="SSF52540">
    <property type="entry name" value="P-loop containing nucleoside triphosphate hydrolases"/>
    <property type="match status" value="1"/>
</dbReference>
<dbReference type="PRINTS" id="PR00326">
    <property type="entry name" value="GTP1OBG"/>
</dbReference>
<evidence type="ECO:0000256" key="1">
    <source>
        <dbReference type="SAM" id="Phobius"/>
    </source>
</evidence>
<accession>A0A410P2E9</accession>
<dbReference type="PANTHER" id="PTHR43185">
    <property type="entry name" value="FERROUS IRON TRANSPORT PROTEIN B"/>
    <property type="match status" value="1"/>
</dbReference>
<feature type="transmembrane region" description="Helical" evidence="1">
    <location>
        <begin position="250"/>
        <end position="270"/>
    </location>
</feature>
<dbReference type="InterPro" id="IPR030389">
    <property type="entry name" value="G_FEOB_dom"/>
</dbReference>
<feature type="transmembrane region" description="Helical" evidence="1">
    <location>
        <begin position="525"/>
        <end position="546"/>
    </location>
</feature>
<dbReference type="InterPro" id="IPR011642">
    <property type="entry name" value="Gate_dom"/>
</dbReference>
<evidence type="ECO:0000313" key="4">
    <source>
        <dbReference type="Proteomes" id="UP000287243"/>
    </source>
</evidence>
<dbReference type="KEGG" id="vai:BU251_00305"/>
<protein>
    <submittedName>
        <fullName evidence="3">Ferrous iron transporter B</fullName>
    </submittedName>
</protein>
<dbReference type="GO" id="GO:0005886">
    <property type="term" value="C:plasma membrane"/>
    <property type="evidence" value="ECO:0007669"/>
    <property type="project" value="TreeGrafter"/>
</dbReference>
<dbReference type="Pfam" id="PF02421">
    <property type="entry name" value="FeoB_N"/>
    <property type="match status" value="1"/>
</dbReference>
<dbReference type="Pfam" id="PF07670">
    <property type="entry name" value="Gate"/>
    <property type="match status" value="2"/>
</dbReference>
<dbReference type="OrthoDB" id="9809127at2"/>
<dbReference type="GO" id="GO:0015093">
    <property type="term" value="F:ferrous iron transmembrane transporter activity"/>
    <property type="evidence" value="ECO:0007669"/>
    <property type="project" value="InterPro"/>
</dbReference>
<evidence type="ECO:0000313" key="3">
    <source>
        <dbReference type="EMBL" id="QAT16290.1"/>
    </source>
</evidence>
<reference evidence="3 4" key="1">
    <citation type="submission" date="2017-01" db="EMBL/GenBank/DDBJ databases">
        <title>First insights into the biology of 'candidatus Vampirococcus archaeovorus'.</title>
        <authorList>
            <person name="Kizina J."/>
            <person name="Jordan S."/>
            <person name="Stueber K."/>
            <person name="Reinhardt R."/>
            <person name="Harder J."/>
        </authorList>
    </citation>
    <scope>NUCLEOTIDE SEQUENCE [LARGE SCALE GENOMIC DNA]</scope>
    <source>
        <strain evidence="3 4">LiM</strain>
    </source>
</reference>
<dbReference type="NCBIfam" id="TIGR00231">
    <property type="entry name" value="small_GTP"/>
    <property type="match status" value="1"/>
</dbReference>
<gene>
    <name evidence="3" type="ORF">BU251_00305</name>
</gene>
<feature type="transmembrane region" description="Helical" evidence="1">
    <location>
        <begin position="365"/>
        <end position="385"/>
    </location>
</feature>
<keyword evidence="1" id="KW-0812">Transmembrane</keyword>
<feature type="transmembrane region" description="Helical" evidence="1">
    <location>
        <begin position="552"/>
        <end position="574"/>
    </location>
</feature>
<dbReference type="Proteomes" id="UP000287243">
    <property type="component" value="Chromosome"/>
</dbReference>
<dbReference type="EMBL" id="CP019384">
    <property type="protein sequence ID" value="QAT16290.1"/>
    <property type="molecule type" value="Genomic_DNA"/>
</dbReference>
<dbReference type="Pfam" id="PF07664">
    <property type="entry name" value="FeoB_C"/>
    <property type="match status" value="1"/>
</dbReference>
<dbReference type="PROSITE" id="PS51711">
    <property type="entry name" value="G_FEOB"/>
    <property type="match status" value="1"/>
</dbReference>
<organism evidence="3 4">
    <name type="scientific">Velamenicoccus archaeovorus</name>
    <dbReference type="NCBI Taxonomy" id="1930593"/>
    <lineage>
        <taxon>Bacteria</taxon>
        <taxon>Pseudomonadati</taxon>
        <taxon>Candidatus Omnitrophota</taxon>
        <taxon>Candidatus Velamenicoccus</taxon>
    </lineage>
</organism>
<feature type="transmembrane region" description="Helical" evidence="1">
    <location>
        <begin position="210"/>
        <end position="230"/>
    </location>
</feature>
<feature type="transmembrane region" description="Helical" evidence="1">
    <location>
        <begin position="391"/>
        <end position="414"/>
    </location>
</feature>
<dbReference type="PANTHER" id="PTHR43185:SF1">
    <property type="entry name" value="FE(2+) TRANSPORTER FEOB"/>
    <property type="match status" value="1"/>
</dbReference>
<keyword evidence="1" id="KW-1133">Transmembrane helix</keyword>
<dbReference type="GO" id="GO:0005525">
    <property type="term" value="F:GTP binding"/>
    <property type="evidence" value="ECO:0007669"/>
    <property type="project" value="InterPro"/>
</dbReference>
<dbReference type="InterPro" id="IPR011640">
    <property type="entry name" value="Fe2_transport_prot_B_C"/>
</dbReference>
<dbReference type="Gene3D" id="3.40.50.300">
    <property type="entry name" value="P-loop containing nucleotide triphosphate hydrolases"/>
    <property type="match status" value="1"/>
</dbReference>
<feature type="transmembrane region" description="Helical" evidence="1">
    <location>
        <begin position="291"/>
        <end position="311"/>
    </location>
</feature>
<dbReference type="RefSeq" id="WP_128698925.1">
    <property type="nucleotide sequence ID" value="NZ_CP019384.1"/>
</dbReference>
<name>A0A410P2E9_VELA1</name>
<dbReference type="AlphaFoldDB" id="A0A410P2E9"/>
<dbReference type="InterPro" id="IPR005225">
    <property type="entry name" value="Small_GTP-bd"/>
</dbReference>
<dbReference type="InterPro" id="IPR050860">
    <property type="entry name" value="FeoB_GTPase"/>
</dbReference>